<dbReference type="Proteomes" id="UP000006514">
    <property type="component" value="Unassembled WGS sequence"/>
</dbReference>
<feature type="compositionally biased region" description="Polar residues" evidence="1">
    <location>
        <begin position="170"/>
        <end position="182"/>
    </location>
</feature>
<feature type="region of interest" description="Disordered" evidence="1">
    <location>
        <begin position="156"/>
        <end position="189"/>
    </location>
</feature>
<dbReference type="InParanoid" id="J0WIS7"/>
<dbReference type="AlphaFoldDB" id="J0WIS7"/>
<reference evidence="3" key="1">
    <citation type="journal article" date="2012" name="Science">
        <title>The Paleozoic origin of enzymatic lignin decomposition reconstructed from 31 fungal genomes.</title>
        <authorList>
            <person name="Floudas D."/>
            <person name="Binder M."/>
            <person name="Riley R."/>
            <person name="Barry K."/>
            <person name="Blanchette R.A."/>
            <person name="Henrissat B."/>
            <person name="Martinez A.T."/>
            <person name="Otillar R."/>
            <person name="Spatafora J.W."/>
            <person name="Yadav J.S."/>
            <person name="Aerts A."/>
            <person name="Benoit I."/>
            <person name="Boyd A."/>
            <person name="Carlson A."/>
            <person name="Copeland A."/>
            <person name="Coutinho P.M."/>
            <person name="de Vries R.P."/>
            <person name="Ferreira P."/>
            <person name="Findley K."/>
            <person name="Foster B."/>
            <person name="Gaskell J."/>
            <person name="Glotzer D."/>
            <person name="Gorecki P."/>
            <person name="Heitman J."/>
            <person name="Hesse C."/>
            <person name="Hori C."/>
            <person name="Igarashi K."/>
            <person name="Jurgens J.A."/>
            <person name="Kallen N."/>
            <person name="Kersten P."/>
            <person name="Kohler A."/>
            <person name="Kuees U."/>
            <person name="Kumar T.K.A."/>
            <person name="Kuo A."/>
            <person name="LaButti K."/>
            <person name="Larrondo L.F."/>
            <person name="Lindquist E."/>
            <person name="Ling A."/>
            <person name="Lombard V."/>
            <person name="Lucas S."/>
            <person name="Lundell T."/>
            <person name="Martin R."/>
            <person name="McLaughlin D.J."/>
            <person name="Morgenstern I."/>
            <person name="Morin E."/>
            <person name="Murat C."/>
            <person name="Nagy L.G."/>
            <person name="Nolan M."/>
            <person name="Ohm R.A."/>
            <person name="Patyshakuliyeva A."/>
            <person name="Rokas A."/>
            <person name="Ruiz-Duenas F.J."/>
            <person name="Sabat G."/>
            <person name="Salamov A."/>
            <person name="Samejima M."/>
            <person name="Schmutz J."/>
            <person name="Slot J.C."/>
            <person name="St John F."/>
            <person name="Stenlid J."/>
            <person name="Sun H."/>
            <person name="Sun S."/>
            <person name="Syed K."/>
            <person name="Tsang A."/>
            <person name="Wiebenga A."/>
            <person name="Young D."/>
            <person name="Pisabarro A."/>
            <person name="Eastwood D.C."/>
            <person name="Martin F."/>
            <person name="Cullen D."/>
            <person name="Grigoriev I.V."/>
            <person name="Hibbett D.S."/>
        </authorList>
    </citation>
    <scope>NUCLEOTIDE SEQUENCE [LARGE SCALE GENOMIC DNA]</scope>
    <source>
        <strain evidence="3">TFB10046</strain>
    </source>
</reference>
<evidence type="ECO:0000256" key="1">
    <source>
        <dbReference type="SAM" id="MobiDB-lite"/>
    </source>
</evidence>
<proteinExistence type="predicted"/>
<evidence type="ECO:0000313" key="2">
    <source>
        <dbReference type="EMBL" id="EJD32183.1"/>
    </source>
</evidence>
<dbReference type="KEGG" id="adl:AURDEDRAFT_178786"/>
<accession>J0WIS7</accession>
<feature type="compositionally biased region" description="Basic and acidic residues" evidence="1">
    <location>
        <begin position="156"/>
        <end position="165"/>
    </location>
</feature>
<protein>
    <submittedName>
        <fullName evidence="2">Uncharacterized protein</fullName>
    </submittedName>
</protein>
<name>J0WIS7_AURST</name>
<organism evidence="2 3">
    <name type="scientific">Auricularia subglabra (strain TFB-10046 / SS5)</name>
    <name type="common">White-rot fungus</name>
    <name type="synonym">Auricularia delicata (strain TFB10046)</name>
    <dbReference type="NCBI Taxonomy" id="717982"/>
    <lineage>
        <taxon>Eukaryota</taxon>
        <taxon>Fungi</taxon>
        <taxon>Dikarya</taxon>
        <taxon>Basidiomycota</taxon>
        <taxon>Agaricomycotina</taxon>
        <taxon>Agaricomycetes</taxon>
        <taxon>Auriculariales</taxon>
        <taxon>Auriculariaceae</taxon>
        <taxon>Auricularia</taxon>
    </lineage>
</organism>
<dbReference type="OMA" id="ANSMPDE"/>
<sequence>MPYYVDVGAYLFQMLQKHIQAGKGKLFNGVPPKELATALRVQLPAYARQEFPFNRDSTGGWRAYWSNLSHHQDASVLAFLAVKLLSMLPNSMAEERTMSAFTNAQDSRPGLKIRSLVAEVQVKQHYAREERLKTPPVKAPDLVRFRELAARVRSEAMSSAEDRFSHPKATGTNEGEQENTVPASDGQGVPFGTEFNEVEAHDVPDRDAATGSTFSVAQSVDLKSVLLRDLLSDSPLAEATSGAKVPMTTGATKKSGSAQDFVLDAADFSFDL</sequence>
<gene>
    <name evidence="2" type="ORF">AURDEDRAFT_178786</name>
</gene>
<keyword evidence="3" id="KW-1185">Reference proteome</keyword>
<dbReference type="EMBL" id="JH689241">
    <property type="protein sequence ID" value="EJD32183.1"/>
    <property type="molecule type" value="Genomic_DNA"/>
</dbReference>
<evidence type="ECO:0000313" key="3">
    <source>
        <dbReference type="Proteomes" id="UP000006514"/>
    </source>
</evidence>
<dbReference type="OrthoDB" id="3236755at2759"/>